<evidence type="ECO:0000256" key="4">
    <source>
        <dbReference type="ARBA" id="ARBA00022801"/>
    </source>
</evidence>
<comment type="subcellular location">
    <subcellularLocation>
        <location evidence="1">Mitochondrion</location>
    </subcellularLocation>
</comment>
<dbReference type="Gene3D" id="3.40.50.300">
    <property type="entry name" value="P-loop containing nucleotide triphosphate hydrolases"/>
    <property type="match status" value="2"/>
</dbReference>
<sequence length="752" mass="87192">MFRRTFLAPVRRFTLNKRRFLYHDLQWNLVRYNSFVSSNKIKNSTLNTIFNDKSWALQNHLIKAFDKKSSIIMDQAGEIIQKNVIPIFKRYPELKSRLQISLERVYNDEIISKHDTELQLKNIAWAKLKKHIFNQLTNYQLSNTSLRKYNDYLFDYNSLECIYSNIVKNLVEVDYVDILIWNKLIGKNVEIITTQDKYDYLISQCYKYIYQQQTIPFNLQLDDTDTLDTVDISNPAQWFNETRKMKRHIIMHLGPTNSGKTFRALQRLKQAKKGYYGGPLRLLAREVHDKFRNEGIRCNLLTGEEIIEDLDSMGNKAGITSGTIEMIPLNTKFDVVVIDEIQMMADPDRGWAWTNALLGVQAREVHVCGEPSTYNILKKIVKMTGDKLILNEYDRLGKLNVEKKSLAHNYKKLRKGDCLVAFSKKKILDLKLDIEKRTNFKVAVIYGSLPPETRVQQANLFNSGEYDILVASDAIGMGLNLSIDRIIFTTSKKFNGSEMIQLSDSQIKQIGGRAGRFKSNSNTQTTKKSPSDGCRNRDSDNKSVGYITAMDGKTLEVIRSGIEAPVKNLNKVVIWPIDEICSQLMIRYPPGTKVSFLLRTLAKQLEQDESSIFELSDLSNKLSAISMFEHMNDISFFDKLRLSTAPVKDTALVKKAFIDFCDTIARGETRGLLSYKIPFHYLSYKYIPDESVSLEKYESLYNIIMLFFWLSNRYPEYFVDLESARDLKLFCELVIFEKLDRLKRNPYLLKFR</sequence>
<evidence type="ECO:0000256" key="8">
    <source>
        <dbReference type="ARBA" id="ARBA00023128"/>
    </source>
</evidence>
<dbReference type="PANTHER" id="PTHR12131:SF1">
    <property type="entry name" value="ATP-DEPENDENT RNA HELICASE SUPV3L1, MITOCHONDRIAL-RELATED"/>
    <property type="match status" value="1"/>
</dbReference>
<dbReference type="EMBL" id="JAWIZZ010000046">
    <property type="protein sequence ID" value="KAK5779692.1"/>
    <property type="molecule type" value="Genomic_DNA"/>
</dbReference>
<dbReference type="InterPro" id="IPR050699">
    <property type="entry name" value="RNA-DNA_Helicase"/>
</dbReference>
<dbReference type="GO" id="GO:0016787">
    <property type="term" value="F:hydrolase activity"/>
    <property type="evidence" value="ECO:0007669"/>
    <property type="project" value="UniProtKB-KW"/>
</dbReference>
<evidence type="ECO:0000256" key="2">
    <source>
        <dbReference type="ARBA" id="ARBA00012552"/>
    </source>
</evidence>
<dbReference type="InterPro" id="IPR022192">
    <property type="entry name" value="SUV3_C"/>
</dbReference>
<evidence type="ECO:0000256" key="10">
    <source>
        <dbReference type="ARBA" id="ARBA00071444"/>
    </source>
</evidence>
<dbReference type="InterPro" id="IPR044774">
    <property type="entry name" value="Suv3_DEXQc"/>
</dbReference>
<accession>A0AAN7WQI3</accession>
<feature type="region of interest" description="Disordered" evidence="11">
    <location>
        <begin position="513"/>
        <end position="540"/>
    </location>
</feature>
<evidence type="ECO:0000256" key="7">
    <source>
        <dbReference type="ARBA" id="ARBA00022946"/>
    </source>
</evidence>
<comment type="catalytic activity">
    <reaction evidence="9">
        <text>ATP + H2O = ADP + phosphate + H(+)</text>
        <dbReference type="Rhea" id="RHEA:13065"/>
        <dbReference type="ChEBI" id="CHEBI:15377"/>
        <dbReference type="ChEBI" id="CHEBI:15378"/>
        <dbReference type="ChEBI" id="CHEBI:30616"/>
        <dbReference type="ChEBI" id="CHEBI:43474"/>
        <dbReference type="ChEBI" id="CHEBI:456216"/>
        <dbReference type="EC" id="3.6.4.13"/>
    </reaction>
</comment>
<gene>
    <name evidence="14" type="ORF">RI543_002812</name>
</gene>
<keyword evidence="3" id="KW-0547">Nucleotide-binding</keyword>
<dbReference type="Gene3D" id="1.20.58.1080">
    <property type="match status" value="1"/>
</dbReference>
<keyword evidence="5" id="KW-0347">Helicase</keyword>
<dbReference type="Pfam" id="PF22527">
    <property type="entry name" value="DEXQc_Suv3"/>
    <property type="match status" value="1"/>
</dbReference>
<evidence type="ECO:0000313" key="15">
    <source>
        <dbReference type="Proteomes" id="UP001306508"/>
    </source>
</evidence>
<dbReference type="InterPro" id="IPR014001">
    <property type="entry name" value="Helicase_ATP-bd"/>
</dbReference>
<keyword evidence="15" id="KW-1185">Reference proteome</keyword>
<dbReference type="Proteomes" id="UP001306508">
    <property type="component" value="Unassembled WGS sequence"/>
</dbReference>
<keyword evidence="7" id="KW-0809">Transit peptide</keyword>
<evidence type="ECO:0000313" key="14">
    <source>
        <dbReference type="EMBL" id="KAK5779692.1"/>
    </source>
</evidence>
<dbReference type="InterPro" id="IPR055206">
    <property type="entry name" value="DEXQc_SUV3"/>
</dbReference>
<organism evidence="14 15">
    <name type="scientific">Arxiozyma heterogenica</name>
    <dbReference type="NCBI Taxonomy" id="278026"/>
    <lineage>
        <taxon>Eukaryota</taxon>
        <taxon>Fungi</taxon>
        <taxon>Dikarya</taxon>
        <taxon>Ascomycota</taxon>
        <taxon>Saccharomycotina</taxon>
        <taxon>Saccharomycetes</taxon>
        <taxon>Saccharomycetales</taxon>
        <taxon>Saccharomycetaceae</taxon>
        <taxon>Arxiozyma</taxon>
    </lineage>
</organism>
<dbReference type="SMART" id="SM00487">
    <property type="entry name" value="DEXDc"/>
    <property type="match status" value="1"/>
</dbReference>
<dbReference type="PROSITE" id="PS51194">
    <property type="entry name" value="HELICASE_CTER"/>
    <property type="match status" value="1"/>
</dbReference>
<dbReference type="Pfam" id="PF00271">
    <property type="entry name" value="Helicase_C"/>
    <property type="match status" value="1"/>
</dbReference>
<dbReference type="CDD" id="cd18805">
    <property type="entry name" value="SF2_C_suv3"/>
    <property type="match status" value="1"/>
</dbReference>
<dbReference type="SUPFAM" id="SSF52540">
    <property type="entry name" value="P-loop containing nucleoside triphosphate hydrolases"/>
    <property type="match status" value="1"/>
</dbReference>
<proteinExistence type="predicted"/>
<protein>
    <recommendedName>
        <fullName evidence="10">ATP-dependent RNA helicase SUV3, mitochondrial</fullName>
        <ecNumber evidence="2">3.6.4.13</ecNumber>
    </recommendedName>
</protein>
<keyword evidence="8" id="KW-0496">Mitochondrion</keyword>
<evidence type="ECO:0000256" key="1">
    <source>
        <dbReference type="ARBA" id="ARBA00004173"/>
    </source>
</evidence>
<name>A0AAN7WQI3_9SACH</name>
<dbReference type="Pfam" id="PF12513">
    <property type="entry name" value="SUV3_C"/>
    <property type="match status" value="1"/>
</dbReference>
<keyword evidence="4" id="KW-0378">Hydrolase</keyword>
<evidence type="ECO:0000256" key="11">
    <source>
        <dbReference type="SAM" id="MobiDB-lite"/>
    </source>
</evidence>
<dbReference type="SMART" id="SM00490">
    <property type="entry name" value="HELICc"/>
    <property type="match status" value="1"/>
</dbReference>
<feature type="domain" description="Helicase ATP-binding" evidence="12">
    <location>
        <begin position="241"/>
        <end position="362"/>
    </location>
</feature>
<comment type="caution">
    <text evidence="14">The sequence shown here is derived from an EMBL/GenBank/DDBJ whole genome shotgun (WGS) entry which is preliminary data.</text>
</comment>
<dbReference type="GO" id="GO:0045025">
    <property type="term" value="C:mitochondrial degradosome"/>
    <property type="evidence" value="ECO:0007669"/>
    <property type="project" value="TreeGrafter"/>
</dbReference>
<evidence type="ECO:0000259" key="13">
    <source>
        <dbReference type="PROSITE" id="PS51194"/>
    </source>
</evidence>
<dbReference type="GO" id="GO:0003724">
    <property type="term" value="F:RNA helicase activity"/>
    <property type="evidence" value="ECO:0007669"/>
    <property type="project" value="UniProtKB-EC"/>
</dbReference>
<dbReference type="InterPro" id="IPR027417">
    <property type="entry name" value="P-loop_NTPase"/>
</dbReference>
<dbReference type="FunFam" id="3.40.50.300:FF:000269">
    <property type="entry name" value="ATP-dependent RNA helicase SUPV3L1, mitochondrial"/>
    <property type="match status" value="1"/>
</dbReference>
<feature type="compositionally biased region" description="Polar residues" evidence="11">
    <location>
        <begin position="518"/>
        <end position="528"/>
    </location>
</feature>
<evidence type="ECO:0000256" key="5">
    <source>
        <dbReference type="ARBA" id="ARBA00022806"/>
    </source>
</evidence>
<dbReference type="EC" id="3.6.4.13" evidence="2"/>
<dbReference type="GO" id="GO:0005524">
    <property type="term" value="F:ATP binding"/>
    <property type="evidence" value="ECO:0007669"/>
    <property type="project" value="UniProtKB-KW"/>
</dbReference>
<dbReference type="CDD" id="cd17913">
    <property type="entry name" value="DEXQc_Suv3"/>
    <property type="match status" value="1"/>
</dbReference>
<evidence type="ECO:0000256" key="6">
    <source>
        <dbReference type="ARBA" id="ARBA00022840"/>
    </source>
</evidence>
<dbReference type="PANTHER" id="PTHR12131">
    <property type="entry name" value="ATP-DEPENDENT RNA AND DNA HELICASE"/>
    <property type="match status" value="1"/>
</dbReference>
<keyword evidence="6" id="KW-0067">ATP-binding</keyword>
<dbReference type="FunFam" id="3.40.50.300:FF:001549">
    <property type="entry name" value="SUV3p ATP-dependent RNA helicase"/>
    <property type="match status" value="1"/>
</dbReference>
<reference evidence="15" key="1">
    <citation type="submission" date="2023-07" db="EMBL/GenBank/DDBJ databases">
        <title>A draft genome of Kazachstania heterogenica Y-27499.</title>
        <authorList>
            <person name="Donic C."/>
            <person name="Kralova J.S."/>
            <person name="Fidel L."/>
            <person name="Ben-Dor S."/>
            <person name="Jung S."/>
        </authorList>
    </citation>
    <scope>NUCLEOTIDE SEQUENCE [LARGE SCALE GENOMIC DNA]</scope>
    <source>
        <strain evidence="15">Y27499</strain>
    </source>
</reference>
<dbReference type="InterPro" id="IPR001650">
    <property type="entry name" value="Helicase_C-like"/>
</dbReference>
<evidence type="ECO:0000259" key="12">
    <source>
        <dbReference type="PROSITE" id="PS51192"/>
    </source>
</evidence>
<dbReference type="GO" id="GO:0000965">
    <property type="term" value="P:mitochondrial RNA 3'-end processing"/>
    <property type="evidence" value="ECO:0007669"/>
    <property type="project" value="TreeGrafter"/>
</dbReference>
<dbReference type="PROSITE" id="PS51192">
    <property type="entry name" value="HELICASE_ATP_BIND_1"/>
    <property type="match status" value="1"/>
</dbReference>
<feature type="domain" description="Helicase C-terminal" evidence="13">
    <location>
        <begin position="405"/>
        <end position="573"/>
    </location>
</feature>
<evidence type="ECO:0000256" key="3">
    <source>
        <dbReference type="ARBA" id="ARBA00022741"/>
    </source>
</evidence>
<dbReference type="Gene3D" id="1.20.272.40">
    <property type="match status" value="1"/>
</dbReference>
<dbReference type="AlphaFoldDB" id="A0AAN7WQI3"/>
<evidence type="ECO:0000256" key="9">
    <source>
        <dbReference type="ARBA" id="ARBA00047984"/>
    </source>
</evidence>